<keyword evidence="3" id="KW-1185">Reference proteome</keyword>
<dbReference type="SUPFAM" id="SSF54427">
    <property type="entry name" value="NTF2-like"/>
    <property type="match status" value="1"/>
</dbReference>
<dbReference type="EMBL" id="SBIW01000004">
    <property type="protein sequence ID" value="RWY52287.1"/>
    <property type="molecule type" value="Genomic_DNA"/>
</dbReference>
<evidence type="ECO:0000313" key="3">
    <source>
        <dbReference type="Proteomes" id="UP000286701"/>
    </source>
</evidence>
<protein>
    <recommendedName>
        <fullName evidence="1">SnoaL-like domain-containing protein</fullName>
    </recommendedName>
</protein>
<dbReference type="InterPro" id="IPR037401">
    <property type="entry name" value="SnoaL-like"/>
</dbReference>
<dbReference type="Proteomes" id="UP000286701">
    <property type="component" value="Unassembled WGS sequence"/>
</dbReference>
<comment type="caution">
    <text evidence="2">The sequence shown here is derived from an EMBL/GenBank/DDBJ whole genome shotgun (WGS) entry which is preliminary data.</text>
</comment>
<feature type="domain" description="SnoaL-like" evidence="1">
    <location>
        <begin position="14"/>
        <end position="133"/>
    </location>
</feature>
<accession>A0A3S4YCN3</accession>
<evidence type="ECO:0000313" key="2">
    <source>
        <dbReference type="EMBL" id="RWY52287.1"/>
    </source>
</evidence>
<reference evidence="2 3" key="1">
    <citation type="submission" date="2019-01" db="EMBL/GenBank/DDBJ databases">
        <title>Mucilaginibacter antarcticum sp. nov., isolated from antarctic soil.</title>
        <authorList>
            <person name="Yan Y.-Q."/>
            <person name="Du Z.-J."/>
        </authorList>
    </citation>
    <scope>NUCLEOTIDE SEQUENCE [LARGE SCALE GENOMIC DNA]</scope>
    <source>
        <strain evidence="2 3">F01003</strain>
    </source>
</reference>
<dbReference type="InterPro" id="IPR032710">
    <property type="entry name" value="NTF2-like_dom_sf"/>
</dbReference>
<evidence type="ECO:0000259" key="1">
    <source>
        <dbReference type="Pfam" id="PF13474"/>
    </source>
</evidence>
<sequence length="146" mass="16562">MDKATAALTAETEIRELIDDKIAAIYNRDEHAVLNRYAGNVITFDLGPPLQNNGGLKERLRKWFSGYNGHINQEVTHVEVEATKEIAYSHCLTRTWGTSVAGEDLDMWYRVTSCYKNVGGKWLIVHEHISEPINMENGKALFDQKP</sequence>
<dbReference type="Pfam" id="PF13474">
    <property type="entry name" value="SnoaL_3"/>
    <property type="match status" value="1"/>
</dbReference>
<name>A0A3S4YCN3_9SPHI</name>
<dbReference type="OrthoDB" id="9812295at2"/>
<proteinExistence type="predicted"/>
<gene>
    <name evidence="2" type="ORF">EPL05_10235</name>
</gene>
<dbReference type="AlphaFoldDB" id="A0A3S4YCN3"/>
<dbReference type="Gene3D" id="3.10.450.50">
    <property type="match status" value="1"/>
</dbReference>
<organism evidence="2 3">
    <name type="scientific">Mucilaginibacter gilvus</name>
    <dbReference type="NCBI Taxonomy" id="2305909"/>
    <lineage>
        <taxon>Bacteria</taxon>
        <taxon>Pseudomonadati</taxon>
        <taxon>Bacteroidota</taxon>
        <taxon>Sphingobacteriia</taxon>
        <taxon>Sphingobacteriales</taxon>
        <taxon>Sphingobacteriaceae</taxon>
        <taxon>Mucilaginibacter</taxon>
    </lineage>
</organism>
<dbReference type="RefSeq" id="WP_128533872.1">
    <property type="nucleotide sequence ID" value="NZ_SBIW01000004.1"/>
</dbReference>